<dbReference type="EC" id="3.1.1.96" evidence="4"/>
<comment type="catalytic activity">
    <reaction evidence="4">
        <text>glycyl-tRNA(Ala) + H2O = tRNA(Ala) + glycine + H(+)</text>
        <dbReference type="Rhea" id="RHEA:53744"/>
        <dbReference type="Rhea" id="RHEA-COMP:9657"/>
        <dbReference type="Rhea" id="RHEA-COMP:13640"/>
        <dbReference type="ChEBI" id="CHEBI:15377"/>
        <dbReference type="ChEBI" id="CHEBI:15378"/>
        <dbReference type="ChEBI" id="CHEBI:57305"/>
        <dbReference type="ChEBI" id="CHEBI:78442"/>
        <dbReference type="ChEBI" id="CHEBI:78522"/>
        <dbReference type="EC" id="3.1.1.96"/>
    </reaction>
</comment>
<dbReference type="AlphaFoldDB" id="L0AB45"/>
<comment type="subunit">
    <text evidence="4">Monomer.</text>
</comment>
<comment type="function">
    <text evidence="4">D-aminoacyl-tRNA deacylase with broad substrate specificity. By recycling D-aminoacyl-tRNA to D-amino acids and free tRNA molecules, this enzyme counteracts the toxicity associated with the formation of D-aminoacyl-tRNA entities in vivo.</text>
</comment>
<keyword evidence="3 4" id="KW-0862">Zinc</keyword>
<reference evidence="6" key="1">
    <citation type="submission" date="2012-03" db="EMBL/GenBank/DDBJ databases">
        <title>Complete genome of Caldisphaera lagunensis DSM 15908.</title>
        <authorList>
            <person name="Lucas S."/>
            <person name="Copeland A."/>
            <person name="Lapidus A."/>
            <person name="Glavina del Rio T."/>
            <person name="Dalin E."/>
            <person name="Tice H."/>
            <person name="Bruce D."/>
            <person name="Goodwin L."/>
            <person name="Pitluck S."/>
            <person name="Peters L."/>
            <person name="Mikhailova N."/>
            <person name="Teshima H."/>
            <person name="Kyrpides N."/>
            <person name="Mavromatis K."/>
            <person name="Ivanova N."/>
            <person name="Brettin T."/>
            <person name="Detter J.C."/>
            <person name="Han C."/>
            <person name="Larimer F."/>
            <person name="Land M."/>
            <person name="Hauser L."/>
            <person name="Markowitz V."/>
            <person name="Cheng J.-F."/>
            <person name="Hugenholtz P."/>
            <person name="Woyke T."/>
            <person name="Wu D."/>
            <person name="Spring S."/>
            <person name="Schroeder M."/>
            <person name="Brambilla E."/>
            <person name="Klenk H.-P."/>
            <person name="Eisen J.A."/>
        </authorList>
    </citation>
    <scope>NUCLEOTIDE SEQUENCE [LARGE SCALE GENOMIC DNA]</scope>
    <source>
        <strain evidence="6">DSM 15908 / JCM 11604 / IC-154</strain>
    </source>
</reference>
<evidence type="ECO:0000256" key="3">
    <source>
        <dbReference type="ARBA" id="ARBA00022833"/>
    </source>
</evidence>
<dbReference type="FunCoup" id="L0AB45">
    <property type="interactions" value="3"/>
</dbReference>
<dbReference type="GO" id="GO:0019478">
    <property type="term" value="P:D-amino acid catabolic process"/>
    <property type="evidence" value="ECO:0007669"/>
    <property type="project" value="UniProtKB-UniRule"/>
</dbReference>
<dbReference type="NCBIfam" id="NF003072">
    <property type="entry name" value="PRK03995.1-4"/>
    <property type="match status" value="1"/>
</dbReference>
<comment type="similarity">
    <text evidence="4">Belongs to the DtdA deacylase family.</text>
</comment>
<dbReference type="GeneID" id="14211766"/>
<proteinExistence type="inferred from homology"/>
<comment type="cofactor">
    <cofactor evidence="4">
        <name>Zn(2+)</name>
        <dbReference type="ChEBI" id="CHEBI:29105"/>
    </cofactor>
    <text evidence="4">Binds 2 Zn(2+) ions per subunit.</text>
</comment>
<dbReference type="OrthoDB" id="9863at2157"/>
<dbReference type="GO" id="GO:0008270">
    <property type="term" value="F:zinc ion binding"/>
    <property type="evidence" value="ECO:0007669"/>
    <property type="project" value="UniProtKB-UniRule"/>
</dbReference>
<dbReference type="RefSeq" id="WP_015232168.1">
    <property type="nucleotide sequence ID" value="NC_019791.1"/>
</dbReference>
<keyword evidence="6" id="KW-1185">Reference proteome</keyword>
<dbReference type="GO" id="GO:0051499">
    <property type="term" value="F:D-aminoacyl-tRNA deacylase activity"/>
    <property type="evidence" value="ECO:0007669"/>
    <property type="project" value="UniProtKB-UniRule"/>
</dbReference>
<organism evidence="5 6">
    <name type="scientific">Caldisphaera lagunensis (strain DSM 15908 / JCM 11604 / ANMR 0165 / IC-154)</name>
    <dbReference type="NCBI Taxonomy" id="1056495"/>
    <lineage>
        <taxon>Archaea</taxon>
        <taxon>Thermoproteota</taxon>
        <taxon>Thermoprotei</taxon>
        <taxon>Acidilobales</taxon>
        <taxon>Caldisphaeraceae</taxon>
        <taxon>Caldisphaera</taxon>
    </lineage>
</organism>
<dbReference type="GO" id="GO:0106026">
    <property type="term" value="F:Gly-tRNA(Ala) deacylase activity"/>
    <property type="evidence" value="ECO:0007669"/>
    <property type="project" value="RHEA"/>
</dbReference>
<evidence type="ECO:0000313" key="6">
    <source>
        <dbReference type="Proteomes" id="UP000010469"/>
    </source>
</evidence>
<dbReference type="PANTHER" id="PTHR34667:SF1">
    <property type="entry name" value="D-AMINOACYL-TRNA DEACYLASE"/>
    <property type="match status" value="1"/>
</dbReference>
<evidence type="ECO:0000256" key="4">
    <source>
        <dbReference type="HAMAP-Rule" id="MF_00562"/>
    </source>
</evidence>
<dbReference type="InterPro" id="IPR018033">
    <property type="entry name" value="Deacylase_DtdA_archaea"/>
</dbReference>
<dbReference type="Proteomes" id="UP000010469">
    <property type="component" value="Chromosome"/>
</dbReference>
<dbReference type="HOGENOM" id="CLU_056464_1_0_2"/>
<dbReference type="Gene3D" id="3.40.630.50">
    <property type="entry name" value="AF0625-like"/>
    <property type="match status" value="1"/>
</dbReference>
<evidence type="ECO:0000256" key="2">
    <source>
        <dbReference type="ARBA" id="ARBA00022801"/>
    </source>
</evidence>
<dbReference type="EMBL" id="CP003378">
    <property type="protein sequence ID" value="AFZ70270.1"/>
    <property type="molecule type" value="Genomic_DNA"/>
</dbReference>
<dbReference type="PIRSF" id="PIRSF016210">
    <property type="entry name" value="UCP016210"/>
    <property type="match status" value="1"/>
</dbReference>
<dbReference type="Gene3D" id="3.40.50.10700">
    <property type="entry name" value="AF0625-like"/>
    <property type="match status" value="1"/>
</dbReference>
<dbReference type="eggNOG" id="arCOG01616">
    <property type="taxonomic scope" value="Archaea"/>
</dbReference>
<keyword evidence="2 4" id="KW-0378">Hydrolase</keyword>
<name>L0AB45_CALLD</name>
<comment type="catalytic activity">
    <reaction evidence="4">
        <text>a D-aminoacyl-tRNA + H2O = a tRNA + a D-alpha-amino acid + H(+)</text>
        <dbReference type="Rhea" id="RHEA:13953"/>
        <dbReference type="Rhea" id="RHEA-COMP:10123"/>
        <dbReference type="Rhea" id="RHEA-COMP:10124"/>
        <dbReference type="ChEBI" id="CHEBI:15377"/>
        <dbReference type="ChEBI" id="CHEBI:15378"/>
        <dbReference type="ChEBI" id="CHEBI:59871"/>
        <dbReference type="ChEBI" id="CHEBI:78442"/>
        <dbReference type="ChEBI" id="CHEBI:79333"/>
        <dbReference type="EC" id="3.1.1.96"/>
    </reaction>
</comment>
<dbReference type="InParanoid" id="L0AB45"/>
<dbReference type="HAMAP" id="MF_00562">
    <property type="entry name" value="Deacylase_DtdA"/>
    <property type="match status" value="1"/>
</dbReference>
<accession>L0AB45</accession>
<dbReference type="InterPro" id="IPR007508">
    <property type="entry name" value="DtdA"/>
</dbReference>
<dbReference type="Pfam" id="PF04414">
    <property type="entry name" value="tRNA_deacylase"/>
    <property type="match status" value="1"/>
</dbReference>
<sequence>MVKYAISYSINDMVGKNVINNLLEKLGKININYCEKAVSCYDVNKAKIAGFNEETINFDFLDNVFHEEDFIIVVSKHQSTSNNKTLSIHHTGNPSNEANFGGKPRELSYVNPIITKFIFKNYYKNSRKLSDYSFTFEATHHGPTSLRKPLLFIEIGSTEKEWNDINAVDALSQTLVDVLESDPKENCIPAIGIGSTHYPKKFTDLELNNDYCFGHIFSKYYVDYLDKDLLEQSIKKSIPIARVAIIEKKGIKSETRKKIENILESLNVEVIYV</sequence>
<dbReference type="SUPFAM" id="SSF142535">
    <property type="entry name" value="AF0625-like"/>
    <property type="match status" value="1"/>
</dbReference>
<protein>
    <recommendedName>
        <fullName evidence="4">D-aminoacyl-tRNA deacylase</fullName>
        <ecNumber evidence="4">3.1.1.96</ecNumber>
    </recommendedName>
</protein>
<dbReference type="STRING" id="1056495.Calag_0506"/>
<dbReference type="KEGG" id="clg:Calag_0506"/>
<evidence type="ECO:0000313" key="5">
    <source>
        <dbReference type="EMBL" id="AFZ70270.1"/>
    </source>
</evidence>
<evidence type="ECO:0000256" key="1">
    <source>
        <dbReference type="ARBA" id="ARBA00022723"/>
    </source>
</evidence>
<gene>
    <name evidence="4" type="primary">dtdA</name>
    <name evidence="5" type="ordered locus">Calag_0506</name>
</gene>
<keyword evidence="1 4" id="KW-0479">Metal-binding</keyword>
<dbReference type="PANTHER" id="PTHR34667">
    <property type="entry name" value="D-AMINOACYL-TRNA DEACYLASE"/>
    <property type="match status" value="1"/>
</dbReference>